<name>A0A9W4UI97_9PLEO</name>
<accession>A0A9W4UI97</accession>
<dbReference type="AlphaFoldDB" id="A0A9W4UI97"/>
<feature type="compositionally biased region" description="Polar residues" evidence="1">
    <location>
        <begin position="22"/>
        <end position="33"/>
    </location>
</feature>
<dbReference type="PROSITE" id="PS51043">
    <property type="entry name" value="DDHD"/>
    <property type="match status" value="1"/>
</dbReference>
<evidence type="ECO:0000313" key="3">
    <source>
        <dbReference type="EMBL" id="CAI6335381.1"/>
    </source>
</evidence>
<feature type="region of interest" description="Disordered" evidence="1">
    <location>
        <begin position="1"/>
        <end position="73"/>
    </location>
</feature>
<gene>
    <name evidence="3" type="ORF">PDIGIT_LOCUS8462</name>
</gene>
<dbReference type="InterPro" id="IPR058055">
    <property type="entry name" value="PA-PLA1"/>
</dbReference>
<feature type="region of interest" description="Disordered" evidence="1">
    <location>
        <begin position="854"/>
        <end position="885"/>
    </location>
</feature>
<dbReference type="GO" id="GO:0046872">
    <property type="term" value="F:metal ion binding"/>
    <property type="evidence" value="ECO:0007669"/>
    <property type="project" value="InterPro"/>
</dbReference>
<feature type="compositionally biased region" description="Basic and acidic residues" evidence="1">
    <location>
        <begin position="289"/>
        <end position="298"/>
    </location>
</feature>
<dbReference type="SUPFAM" id="SSF53474">
    <property type="entry name" value="alpha/beta-Hydrolases"/>
    <property type="match status" value="1"/>
</dbReference>
<reference evidence="3" key="1">
    <citation type="submission" date="2023-01" db="EMBL/GenBank/DDBJ databases">
        <authorList>
            <person name="Van Ghelder C."/>
            <person name="Rancurel C."/>
        </authorList>
    </citation>
    <scope>NUCLEOTIDE SEQUENCE</scope>
    <source>
        <strain evidence="3">CNCM I-4278</strain>
    </source>
</reference>
<dbReference type="InterPro" id="IPR004177">
    <property type="entry name" value="DDHD_dom"/>
</dbReference>
<dbReference type="Pfam" id="PF02862">
    <property type="entry name" value="DDHD"/>
    <property type="match status" value="1"/>
</dbReference>
<evidence type="ECO:0000256" key="1">
    <source>
        <dbReference type="SAM" id="MobiDB-lite"/>
    </source>
</evidence>
<dbReference type="Pfam" id="PF23465">
    <property type="entry name" value="DUF7131"/>
    <property type="match status" value="1"/>
</dbReference>
<dbReference type="GO" id="GO:0005737">
    <property type="term" value="C:cytoplasm"/>
    <property type="evidence" value="ECO:0007669"/>
    <property type="project" value="TreeGrafter"/>
</dbReference>
<feature type="region of interest" description="Disordered" evidence="1">
    <location>
        <begin position="97"/>
        <end position="121"/>
    </location>
</feature>
<protein>
    <recommendedName>
        <fullName evidence="2">DDHD domain-containing protein</fullName>
    </recommendedName>
</protein>
<feature type="domain" description="DDHD" evidence="2">
    <location>
        <begin position="691"/>
        <end position="1011"/>
    </location>
</feature>
<dbReference type="InterPro" id="IPR057826">
    <property type="entry name" value="WWE_C20G8.02"/>
</dbReference>
<dbReference type="PANTHER" id="PTHR23509">
    <property type="entry name" value="PA-PL1 PHOSPHOLIPASE FAMILY"/>
    <property type="match status" value="1"/>
</dbReference>
<feature type="compositionally biased region" description="Basic and acidic residues" evidence="1">
    <location>
        <begin position="234"/>
        <end position="244"/>
    </location>
</feature>
<dbReference type="InterPro" id="IPR029058">
    <property type="entry name" value="AB_hydrolase_fold"/>
</dbReference>
<proteinExistence type="predicted"/>
<dbReference type="InterPro" id="IPR055555">
    <property type="entry name" value="PA-PLA1_DUF7131"/>
</dbReference>
<dbReference type="SMART" id="SM01127">
    <property type="entry name" value="DDHD"/>
    <property type="match status" value="1"/>
</dbReference>
<dbReference type="PANTHER" id="PTHR23509:SF10">
    <property type="entry name" value="LD21067P"/>
    <property type="match status" value="1"/>
</dbReference>
<feature type="compositionally biased region" description="Basic and acidic residues" evidence="1">
    <location>
        <begin position="259"/>
        <end position="272"/>
    </location>
</feature>
<feature type="compositionally biased region" description="Polar residues" evidence="1">
    <location>
        <begin position="444"/>
        <end position="462"/>
    </location>
</feature>
<sequence>MSVPDTKQGFLSAGINAFSPWGSRSATPKSPQTPRLPEDGKDKEREMDNAASGATAAQRGGDHKINRRHRLSLKRYPQDCPPLVVRWFHAVDLPKRKPLSSTSTAVPDKTQPKPKKWIPFSPEDSRAIETAFQKTADDEDAAELRRGLASPQTPEAALQQQPETTTKVPVNEDYLFDVELETRELAPAYWLGPVYDVKRATWFSPDGEPCDEHLANQLEEGYLKVKPWRFAKPVEKEKEKEKRASSQPRTRPISLNMKVSDDYRKELSRLNSRDSTSNPVTPKGSFDNLRGEASRDFEPSSADSKSSSLPDETPRSYRLFGAHMNSVATYQDDTTAYLLTDDMWSRMGSTLYQRFGGAAHYAGTKYVRGYTDPAKKKDEKPSKEDEGVKKDTDRPVTPSLAYGEDNSNQRTDTNSRDGSDAGDTEEGPAPESSPSQTRRKNLERQMSSLITSLGTEDPSQQEEAMRKRNEQEMREDYRDQTPSEQGRDIEHLLLVTHGIGQRLGMRMDSINFIGDVNAMRKSFKAVYANSHDLQALNSDQDKNEKNSRIQVLPICWRHLLDFPKQSLRHNRKEHDLGDLDVDDQEYPNLEDITVDGVPAVRNLLTDLALDILLYQSPAYKGHISRIVVDECNRIFRLFKERNPKFNGKVSLVGHSLGSAIMFDLLCLQKDPNAKPSQSSRPRRPQDDGLKFDFEVEDFYALGSPIGLFQMLKGRTIAARPSNAYVPPETPATPLDDPFSATATDNPASDMVISSPLCKQLYNIFHPTDPISYRMEPLVSPTMSQLKAQPLPYTKKGLFGTPASQGITGITSRVGQGVTDFWTSVSSGIASGLLNRSLGITGTDATNMKNDLVRSSRPLSFGPIPSTSNPGSNTAGAPEPGSDPVNAFINEERRRRLSSEPITAGDNGEHPPTLIESEIQTLYAGFHKRRQSSKNEGEENVERDLEWQELEERSRKLRKEEGKVRSLNANGRVDYSIQEGAFDISILASIASHLSYWADEDVSHFMISQLLARHRVFKNTT</sequence>
<evidence type="ECO:0000259" key="2">
    <source>
        <dbReference type="PROSITE" id="PS51043"/>
    </source>
</evidence>
<feature type="compositionally biased region" description="Basic and acidic residues" evidence="1">
    <location>
        <begin position="373"/>
        <end position="394"/>
    </location>
</feature>
<dbReference type="EMBL" id="CAOQHR010000005">
    <property type="protein sequence ID" value="CAI6335381.1"/>
    <property type="molecule type" value="Genomic_DNA"/>
</dbReference>
<feature type="compositionally biased region" description="Basic and acidic residues" evidence="1">
    <location>
        <begin position="463"/>
        <end position="485"/>
    </location>
</feature>
<organism evidence="3 4">
    <name type="scientific">Periconia digitata</name>
    <dbReference type="NCBI Taxonomy" id="1303443"/>
    <lineage>
        <taxon>Eukaryota</taxon>
        <taxon>Fungi</taxon>
        <taxon>Dikarya</taxon>
        <taxon>Ascomycota</taxon>
        <taxon>Pezizomycotina</taxon>
        <taxon>Dothideomycetes</taxon>
        <taxon>Pleosporomycetidae</taxon>
        <taxon>Pleosporales</taxon>
        <taxon>Massarineae</taxon>
        <taxon>Periconiaceae</taxon>
        <taxon>Periconia</taxon>
    </lineage>
</organism>
<evidence type="ECO:0000313" key="4">
    <source>
        <dbReference type="Proteomes" id="UP001152607"/>
    </source>
</evidence>
<keyword evidence="4" id="KW-1185">Reference proteome</keyword>
<dbReference type="OrthoDB" id="431378at2759"/>
<dbReference type="GO" id="GO:0004620">
    <property type="term" value="F:phospholipase activity"/>
    <property type="evidence" value="ECO:0007669"/>
    <property type="project" value="TreeGrafter"/>
</dbReference>
<dbReference type="Proteomes" id="UP001152607">
    <property type="component" value="Unassembled WGS sequence"/>
</dbReference>
<feature type="region of interest" description="Disordered" evidence="1">
    <location>
        <begin position="234"/>
        <end position="313"/>
    </location>
</feature>
<comment type="caution">
    <text evidence="3">The sequence shown here is derived from an EMBL/GenBank/DDBJ whole genome shotgun (WGS) entry which is preliminary data.</text>
</comment>
<feature type="compositionally biased region" description="Basic and acidic residues" evidence="1">
    <location>
        <begin position="36"/>
        <end position="48"/>
    </location>
</feature>
<feature type="region of interest" description="Disordered" evidence="1">
    <location>
        <begin position="371"/>
        <end position="485"/>
    </location>
</feature>
<feature type="compositionally biased region" description="Polar residues" evidence="1">
    <location>
        <begin position="864"/>
        <end position="874"/>
    </location>
</feature>
<dbReference type="Pfam" id="PF23463">
    <property type="entry name" value="WWE_2"/>
    <property type="match status" value="1"/>
</dbReference>